<keyword evidence="1" id="KW-0472">Membrane</keyword>
<feature type="transmembrane region" description="Helical" evidence="1">
    <location>
        <begin position="400"/>
        <end position="420"/>
    </location>
</feature>
<dbReference type="Proteomes" id="UP000182762">
    <property type="component" value="Unassembled WGS sequence"/>
</dbReference>
<protein>
    <submittedName>
        <fullName evidence="2">ABC-2 type transport system permease protein</fullName>
    </submittedName>
</protein>
<sequence>MMKEMLKVQQRTLFNSIRSQGAKGAFTYGISALFILVLMLILARLTWSLASNLPDGLFESFLPYILLAMFSFILLMGIPQVFKNLYSANDLQFLFTMPIPTKTIFWVKYIQSIVGVPLLVFLLFFIPALTFGIHGNVSILFYFVAFVVGAGIVLIGLSIAYLFNLGLIQIVPPSRANELMTVMSALSGLLVYALFQLPNLLNDSSRGANMIESYQFPNWTPMSLGGEALFQARVGSIDFLLPLFFLLLQAIIFFFLSSLLVEKGFRTGWIRLSEGPRKKKKSKKAKTSGAVRHPVMALGLKEWKAISRDLREWMIFMPLGFFLIFPVIAFMNNGEGLKILIQNTELTLVIVQGAFLFIYAVFTGSLAAASIGREGPAAWMLSVLPVTGVQVALGKLWISWLLPFGILSFLEVVAGIFLSWPIHYHLIVLIMNAFVALGISSIGIWIGTIGARYNPNSPQQRNSVVSSLFLLLLSYAYLLLMFVPFVLLIVPTEAIELVESLKGETKGFFSFIVDNSAFLLDLKRQSTSLGTSIGFISLIVISCLVTYFMITIAGKRMDGGVDIKFVENKGNVRFKKNSMSRKL</sequence>
<feature type="transmembrane region" description="Helical" evidence="1">
    <location>
        <begin position="61"/>
        <end position="82"/>
    </location>
</feature>
<dbReference type="EMBL" id="FOXX01000017">
    <property type="protein sequence ID" value="SFQ86063.1"/>
    <property type="molecule type" value="Genomic_DNA"/>
</dbReference>
<feature type="transmembrane region" description="Helical" evidence="1">
    <location>
        <begin position="350"/>
        <end position="371"/>
    </location>
</feature>
<dbReference type="RefSeq" id="WP_061802942.1">
    <property type="nucleotide sequence ID" value="NZ_FOXX01000017.1"/>
</dbReference>
<feature type="transmembrane region" description="Helical" evidence="1">
    <location>
        <begin position="529"/>
        <end position="550"/>
    </location>
</feature>
<keyword evidence="1" id="KW-0812">Transmembrane</keyword>
<keyword evidence="3" id="KW-1185">Reference proteome</keyword>
<evidence type="ECO:0000256" key="1">
    <source>
        <dbReference type="SAM" id="Phobius"/>
    </source>
</evidence>
<feature type="transmembrane region" description="Helical" evidence="1">
    <location>
        <begin position="139"/>
        <end position="164"/>
    </location>
</feature>
<keyword evidence="1" id="KW-1133">Transmembrane helix</keyword>
<name>A0A1I6BYU2_9BACI</name>
<comment type="caution">
    <text evidence="2">The sequence shown here is derived from an EMBL/GenBank/DDBJ whole genome shotgun (WGS) entry which is preliminary data.</text>
</comment>
<dbReference type="Pfam" id="PF16949">
    <property type="entry name" value="ABC_tran_2"/>
    <property type="match status" value="1"/>
</dbReference>
<organism evidence="2 3">
    <name type="scientific">Priestia endophytica DSM 13796</name>
    <dbReference type="NCBI Taxonomy" id="1121089"/>
    <lineage>
        <taxon>Bacteria</taxon>
        <taxon>Bacillati</taxon>
        <taxon>Bacillota</taxon>
        <taxon>Bacilli</taxon>
        <taxon>Bacillales</taxon>
        <taxon>Bacillaceae</taxon>
        <taxon>Priestia</taxon>
    </lineage>
</organism>
<feature type="transmembrane region" description="Helical" evidence="1">
    <location>
        <begin position="103"/>
        <end position="133"/>
    </location>
</feature>
<evidence type="ECO:0000313" key="3">
    <source>
        <dbReference type="Proteomes" id="UP000182762"/>
    </source>
</evidence>
<feature type="transmembrane region" description="Helical" evidence="1">
    <location>
        <begin position="239"/>
        <end position="261"/>
    </location>
</feature>
<feature type="transmembrane region" description="Helical" evidence="1">
    <location>
        <begin position="426"/>
        <end position="447"/>
    </location>
</feature>
<dbReference type="GeneID" id="93713094"/>
<dbReference type="InterPro" id="IPR031599">
    <property type="entry name" value="ABC_tran_2"/>
</dbReference>
<proteinExistence type="predicted"/>
<accession>A0A1I6BYU2</accession>
<evidence type="ECO:0000313" key="2">
    <source>
        <dbReference type="EMBL" id="SFQ86063.1"/>
    </source>
</evidence>
<feature type="transmembrane region" description="Helical" evidence="1">
    <location>
        <begin position="21"/>
        <end position="41"/>
    </location>
</feature>
<feature type="transmembrane region" description="Helical" evidence="1">
    <location>
        <begin position="176"/>
        <end position="195"/>
    </location>
</feature>
<reference evidence="2 3" key="1">
    <citation type="submission" date="2016-10" db="EMBL/GenBank/DDBJ databases">
        <authorList>
            <person name="Varghese N."/>
            <person name="Submissions S."/>
        </authorList>
    </citation>
    <scope>NUCLEOTIDE SEQUENCE [LARGE SCALE GENOMIC DNA]</scope>
    <source>
        <strain evidence="2 3">DSM 13796</strain>
    </source>
</reference>
<feature type="transmembrane region" description="Helical" evidence="1">
    <location>
        <begin position="313"/>
        <end position="330"/>
    </location>
</feature>
<feature type="transmembrane region" description="Helical" evidence="1">
    <location>
        <begin position="468"/>
        <end position="490"/>
    </location>
</feature>
<gene>
    <name evidence="2" type="ORF">SAMN02745910_04562</name>
</gene>